<feature type="binding site" evidence="11">
    <location>
        <position position="195"/>
    </location>
    <ligand>
        <name>substrate</name>
    </ligand>
</feature>
<dbReference type="RefSeq" id="WP_121911692.1">
    <property type="nucleotide sequence ID" value="NZ_CP068291.1"/>
</dbReference>
<feature type="binding site" evidence="11">
    <location>
        <position position="44"/>
    </location>
    <ligand>
        <name>substrate</name>
    </ligand>
</feature>
<evidence type="ECO:0000256" key="11">
    <source>
        <dbReference type="HAMAP-Rule" id="MF_00228"/>
    </source>
</evidence>
<dbReference type="GO" id="GO:0000287">
    <property type="term" value="F:magnesium ion binding"/>
    <property type="evidence" value="ECO:0007669"/>
    <property type="project" value="UniProtKB-UniRule"/>
</dbReference>
<evidence type="ECO:0000256" key="10">
    <source>
        <dbReference type="ARBA" id="ARBA00022977"/>
    </source>
</evidence>
<comment type="function">
    <text evidence="11">Catalyzes the phosphorylation of the hydroxyl group of 4-methyl-5-beta-hydroxyethylthiazole (THZ).</text>
</comment>
<keyword evidence="4 11" id="KW-0808">Transferase</keyword>
<comment type="catalytic activity">
    <reaction evidence="1 11">
        <text>5-(2-hydroxyethyl)-4-methylthiazole + ATP = 4-methyl-5-(2-phosphooxyethyl)-thiazole + ADP + H(+)</text>
        <dbReference type="Rhea" id="RHEA:24212"/>
        <dbReference type="ChEBI" id="CHEBI:15378"/>
        <dbReference type="ChEBI" id="CHEBI:17957"/>
        <dbReference type="ChEBI" id="CHEBI:30616"/>
        <dbReference type="ChEBI" id="CHEBI:58296"/>
        <dbReference type="ChEBI" id="CHEBI:456216"/>
        <dbReference type="EC" id="2.7.1.50"/>
    </reaction>
</comment>
<evidence type="ECO:0000256" key="2">
    <source>
        <dbReference type="ARBA" id="ARBA00001946"/>
    </source>
</evidence>
<dbReference type="GO" id="GO:0004417">
    <property type="term" value="F:hydroxyethylthiazole kinase activity"/>
    <property type="evidence" value="ECO:0007669"/>
    <property type="project" value="UniProtKB-UniRule"/>
</dbReference>
<dbReference type="Proteomes" id="UP000270649">
    <property type="component" value="Unassembled WGS sequence"/>
</dbReference>
<feature type="binding site" evidence="11">
    <location>
        <position position="165"/>
    </location>
    <ligand>
        <name>ATP</name>
        <dbReference type="ChEBI" id="CHEBI:30616"/>
    </ligand>
</feature>
<evidence type="ECO:0000256" key="7">
    <source>
        <dbReference type="ARBA" id="ARBA00022777"/>
    </source>
</evidence>
<comment type="similarity">
    <text evidence="11">Belongs to the Thz kinase family.</text>
</comment>
<evidence type="ECO:0000256" key="9">
    <source>
        <dbReference type="ARBA" id="ARBA00022842"/>
    </source>
</evidence>
<evidence type="ECO:0000313" key="13">
    <source>
        <dbReference type="Proteomes" id="UP000270649"/>
    </source>
</evidence>
<dbReference type="PIRSF" id="PIRSF000513">
    <property type="entry name" value="Thz_kinase"/>
    <property type="match status" value="1"/>
</dbReference>
<keyword evidence="6 11" id="KW-0547">Nucleotide-binding</keyword>
<dbReference type="AlphaFoldDB" id="A0A3M0GCJ4"/>
<evidence type="ECO:0000256" key="3">
    <source>
        <dbReference type="ARBA" id="ARBA00004868"/>
    </source>
</evidence>
<keyword evidence="5 11" id="KW-0479">Metal-binding</keyword>
<evidence type="ECO:0000256" key="8">
    <source>
        <dbReference type="ARBA" id="ARBA00022840"/>
    </source>
</evidence>
<evidence type="ECO:0000256" key="5">
    <source>
        <dbReference type="ARBA" id="ARBA00022723"/>
    </source>
</evidence>
<proteinExistence type="inferred from homology"/>
<dbReference type="GO" id="GO:0009229">
    <property type="term" value="P:thiamine diphosphate biosynthetic process"/>
    <property type="evidence" value="ECO:0007669"/>
    <property type="project" value="UniProtKB-UniRule"/>
</dbReference>
<keyword evidence="7 11" id="KW-0418">Kinase</keyword>
<evidence type="ECO:0000256" key="4">
    <source>
        <dbReference type="ARBA" id="ARBA00022679"/>
    </source>
</evidence>
<keyword evidence="10 11" id="KW-0784">Thiamine biosynthesis</keyword>
<dbReference type="EC" id="2.7.1.50" evidence="11"/>
<protein>
    <recommendedName>
        <fullName evidence="11">Hydroxyethylthiazole kinase</fullName>
        <ecNumber evidence="11">2.7.1.50</ecNumber>
    </recommendedName>
    <alternativeName>
        <fullName evidence="11">4-methyl-5-beta-hydroxyethylthiazole kinase</fullName>
        <shortName evidence="11">TH kinase</shortName>
        <shortName evidence="11">Thz kinase</shortName>
    </alternativeName>
</protein>
<name>A0A3M0GCJ4_9CORY</name>
<dbReference type="EMBL" id="REGC01000007">
    <property type="protein sequence ID" value="RMB60392.1"/>
    <property type="molecule type" value="Genomic_DNA"/>
</dbReference>
<reference evidence="12 13" key="1">
    <citation type="submission" date="2018-10" db="EMBL/GenBank/DDBJ databases">
        <title>Corynebacterium macginleyi genome sequencing and assembly of the type strain and two clinical samples.</title>
        <authorList>
            <person name="Bernier A.-M."/>
            <person name="Bernard K."/>
        </authorList>
    </citation>
    <scope>NUCLEOTIDE SEQUENCE [LARGE SCALE GENOMIC DNA]</scope>
    <source>
        <strain evidence="12 13">NML 120205</strain>
    </source>
</reference>
<dbReference type="Pfam" id="PF02110">
    <property type="entry name" value="HK"/>
    <property type="match status" value="1"/>
</dbReference>
<dbReference type="PRINTS" id="PR01099">
    <property type="entry name" value="HYETHTZKNASE"/>
</dbReference>
<accession>A0A3M0GCJ4</accession>
<feature type="binding site" evidence="11">
    <location>
        <position position="119"/>
    </location>
    <ligand>
        <name>ATP</name>
        <dbReference type="ChEBI" id="CHEBI:30616"/>
    </ligand>
</feature>
<dbReference type="GeneID" id="92746181"/>
<comment type="cofactor">
    <cofactor evidence="2 11">
        <name>Mg(2+)</name>
        <dbReference type="ChEBI" id="CHEBI:18420"/>
    </cofactor>
</comment>
<gene>
    <name evidence="11" type="primary">thiM</name>
    <name evidence="12" type="ORF">D9543_06795</name>
</gene>
<dbReference type="HAMAP" id="MF_00228">
    <property type="entry name" value="Thz_kinase"/>
    <property type="match status" value="1"/>
</dbReference>
<sequence>MDFSFLRSHGAVRDTAPLIQCLTNKVVSNISANALLAIGASPAMVDTPGESRGFAQNASGVLINCGTPDTEQYFGMREAIAGATTAGNPWVLDPVGAGGLHERTEFMHEILPQRPTAIRGNASEIIALAGTGVGGRGVESTDGVEAALEPALKLSRETGAVISVSGPTDLIVQAGEFPRAISLESGHPMLQKVIGTGCSLGAICAAYLAAWEDPFAAIIAAHAHVGAAGSVAAEKSTAPGSFAVAWLDALHELSTAAIEKRISASEIADVAELA</sequence>
<dbReference type="GO" id="GO:0009228">
    <property type="term" value="P:thiamine biosynthetic process"/>
    <property type="evidence" value="ECO:0007669"/>
    <property type="project" value="UniProtKB-KW"/>
</dbReference>
<dbReference type="UniPathway" id="UPA00060">
    <property type="reaction ID" value="UER00139"/>
</dbReference>
<dbReference type="NCBIfam" id="NF006830">
    <property type="entry name" value="PRK09355.1"/>
    <property type="match status" value="1"/>
</dbReference>
<dbReference type="GO" id="GO:0005524">
    <property type="term" value="F:ATP binding"/>
    <property type="evidence" value="ECO:0007669"/>
    <property type="project" value="UniProtKB-UniRule"/>
</dbReference>
<dbReference type="InterPro" id="IPR029056">
    <property type="entry name" value="Ribokinase-like"/>
</dbReference>
<comment type="caution">
    <text evidence="12">The sequence shown here is derived from an EMBL/GenBank/DDBJ whole genome shotgun (WGS) entry which is preliminary data.</text>
</comment>
<comment type="pathway">
    <text evidence="3 11">Cofactor biosynthesis; thiamine diphosphate biosynthesis; 4-methyl-5-(2-phosphoethyl)-thiazole from 5-(2-hydroxyethyl)-4-methylthiazole: step 1/1.</text>
</comment>
<keyword evidence="9 11" id="KW-0460">Magnesium</keyword>
<evidence type="ECO:0000256" key="6">
    <source>
        <dbReference type="ARBA" id="ARBA00022741"/>
    </source>
</evidence>
<keyword evidence="8 11" id="KW-0067">ATP-binding</keyword>
<dbReference type="Gene3D" id="3.40.1190.20">
    <property type="match status" value="1"/>
</dbReference>
<dbReference type="CDD" id="cd01170">
    <property type="entry name" value="THZ_kinase"/>
    <property type="match status" value="1"/>
</dbReference>
<evidence type="ECO:0000313" key="12">
    <source>
        <dbReference type="EMBL" id="RMB60392.1"/>
    </source>
</evidence>
<organism evidence="12 13">
    <name type="scientific">Corynebacterium macginleyi</name>
    <dbReference type="NCBI Taxonomy" id="38290"/>
    <lineage>
        <taxon>Bacteria</taxon>
        <taxon>Bacillati</taxon>
        <taxon>Actinomycetota</taxon>
        <taxon>Actinomycetes</taxon>
        <taxon>Mycobacteriales</taxon>
        <taxon>Corynebacteriaceae</taxon>
        <taxon>Corynebacterium</taxon>
    </lineage>
</organism>
<dbReference type="SUPFAM" id="SSF53613">
    <property type="entry name" value="Ribokinase-like"/>
    <property type="match status" value="1"/>
</dbReference>
<evidence type="ECO:0000256" key="1">
    <source>
        <dbReference type="ARBA" id="ARBA00001771"/>
    </source>
</evidence>
<dbReference type="InterPro" id="IPR000417">
    <property type="entry name" value="Hyethyz_kinase"/>
</dbReference>